<protein>
    <recommendedName>
        <fullName evidence="2">Ricin B lectin domain-containing protein</fullName>
    </recommendedName>
</protein>
<sequence>MAPGGAAAVVLALVWSAMGMPGWADETTTKSSAEVASEVKTAPVGAVACDDGKDGDGKGRYQAVYVYREGHGPRKTGPASVQRVVWDIDQVFEASAQRYAGYDSSRRPRVVQDEKCRPDVLSVPVSGLGEKHAMGEVREAASAAVKKAVTKRLGGSEAKFEKWDSTHRKLFFYDTGKPDGCGTAGAPGPESRADAHSGWAEVSWGCAGEGAMTHEMVHNFGVTHCDEDKAQGNDPICRGYDKTPRCHGARSGSVLDCGLDDFHYFDPRPASGSYLAKHPKENVARSPYLMRNRTAKPVAARLADVESGKCLTKNGSGNGLKLSACSGDEQTWVRRIDKRGYFTFQLGEKCLQKGKGGSAVLADCRSGKGGQQWWVSANQGDTRDAYQLLPRFGGDEAAKPAGASTFRMRQA</sequence>
<name>A0ABN2X579_9ACTN</name>
<dbReference type="InterPro" id="IPR000772">
    <property type="entry name" value="Ricin_B_lectin"/>
</dbReference>
<dbReference type="EMBL" id="BAAAPE010000032">
    <property type="protein sequence ID" value="GAA2105391.1"/>
    <property type="molecule type" value="Genomic_DNA"/>
</dbReference>
<organism evidence="3 4">
    <name type="scientific">Streptomyces albiaxialis</name>
    <dbReference type="NCBI Taxonomy" id="329523"/>
    <lineage>
        <taxon>Bacteria</taxon>
        <taxon>Bacillati</taxon>
        <taxon>Actinomycetota</taxon>
        <taxon>Actinomycetes</taxon>
        <taxon>Kitasatosporales</taxon>
        <taxon>Streptomycetaceae</taxon>
        <taxon>Streptomyces</taxon>
    </lineage>
</organism>
<evidence type="ECO:0000259" key="2">
    <source>
        <dbReference type="Pfam" id="PF00652"/>
    </source>
</evidence>
<feature type="signal peptide" evidence="1">
    <location>
        <begin position="1"/>
        <end position="24"/>
    </location>
</feature>
<dbReference type="SUPFAM" id="SSF55486">
    <property type="entry name" value="Metalloproteases ('zincins'), catalytic domain"/>
    <property type="match status" value="1"/>
</dbReference>
<keyword evidence="1" id="KW-0732">Signal</keyword>
<evidence type="ECO:0000313" key="3">
    <source>
        <dbReference type="EMBL" id="GAA2105391.1"/>
    </source>
</evidence>
<gene>
    <name evidence="3" type="ORF">GCM10009801_81730</name>
</gene>
<proteinExistence type="predicted"/>
<keyword evidence="4" id="KW-1185">Reference proteome</keyword>
<dbReference type="SUPFAM" id="SSF50370">
    <property type="entry name" value="Ricin B-like lectins"/>
    <property type="match status" value="1"/>
</dbReference>
<accession>A0ABN2X579</accession>
<evidence type="ECO:0000313" key="4">
    <source>
        <dbReference type="Proteomes" id="UP001500016"/>
    </source>
</evidence>
<dbReference type="InterPro" id="IPR035992">
    <property type="entry name" value="Ricin_B-like_lectins"/>
</dbReference>
<dbReference type="PROSITE" id="PS50231">
    <property type="entry name" value="RICIN_B_LECTIN"/>
    <property type="match status" value="1"/>
</dbReference>
<comment type="caution">
    <text evidence="3">The sequence shown here is derived from an EMBL/GenBank/DDBJ whole genome shotgun (WGS) entry which is preliminary data.</text>
</comment>
<reference evidence="3 4" key="1">
    <citation type="journal article" date="2019" name="Int. J. Syst. Evol. Microbiol.">
        <title>The Global Catalogue of Microorganisms (GCM) 10K type strain sequencing project: providing services to taxonomists for standard genome sequencing and annotation.</title>
        <authorList>
            <consortium name="The Broad Institute Genomics Platform"/>
            <consortium name="The Broad Institute Genome Sequencing Center for Infectious Disease"/>
            <person name="Wu L."/>
            <person name="Ma J."/>
        </authorList>
    </citation>
    <scope>NUCLEOTIDE SEQUENCE [LARGE SCALE GENOMIC DNA]</scope>
    <source>
        <strain evidence="3 4">JCM 15478</strain>
    </source>
</reference>
<feature type="domain" description="Ricin B lectin" evidence="2">
    <location>
        <begin position="301"/>
        <end position="379"/>
    </location>
</feature>
<evidence type="ECO:0000256" key="1">
    <source>
        <dbReference type="SAM" id="SignalP"/>
    </source>
</evidence>
<feature type="chain" id="PRO_5046805016" description="Ricin B lectin domain-containing protein" evidence="1">
    <location>
        <begin position="25"/>
        <end position="411"/>
    </location>
</feature>
<dbReference type="Gene3D" id="2.80.10.50">
    <property type="match status" value="1"/>
</dbReference>
<dbReference type="Proteomes" id="UP001500016">
    <property type="component" value="Unassembled WGS sequence"/>
</dbReference>
<dbReference type="Pfam" id="PF00652">
    <property type="entry name" value="Ricin_B_lectin"/>
    <property type="match status" value="1"/>
</dbReference>